<dbReference type="EMBL" id="JQEC01000021">
    <property type="protein sequence ID" value="KGJ93766.1"/>
    <property type="molecule type" value="Genomic_DNA"/>
</dbReference>
<protein>
    <submittedName>
        <fullName evidence="1">Uncharacterized protein</fullName>
    </submittedName>
</protein>
<reference evidence="1 2" key="1">
    <citation type="submission" date="2014-08" db="EMBL/GenBank/DDBJ databases">
        <title>Genomic and Phenotypic Diversity of Colwellia psychrerythraea strains from Disparate Marine Basins.</title>
        <authorList>
            <person name="Techtmann S.M."/>
            <person name="Stelling S.C."/>
            <person name="Utturkar S.M."/>
            <person name="Alshibli N."/>
            <person name="Harris A."/>
            <person name="Brown S.D."/>
            <person name="Hazen T.C."/>
        </authorList>
    </citation>
    <scope>NUCLEOTIDE SEQUENCE [LARGE SCALE GENOMIC DNA]</scope>
    <source>
        <strain evidence="1 2">GAB14E</strain>
    </source>
</reference>
<dbReference type="Proteomes" id="UP000029868">
    <property type="component" value="Unassembled WGS sequence"/>
</dbReference>
<dbReference type="AlphaFoldDB" id="A0A099KTA8"/>
<organism evidence="1 2">
    <name type="scientific">Colwellia psychrerythraea</name>
    <name type="common">Vibrio psychroerythus</name>
    <dbReference type="NCBI Taxonomy" id="28229"/>
    <lineage>
        <taxon>Bacteria</taxon>
        <taxon>Pseudomonadati</taxon>
        <taxon>Pseudomonadota</taxon>
        <taxon>Gammaproteobacteria</taxon>
        <taxon>Alteromonadales</taxon>
        <taxon>Colwelliaceae</taxon>
        <taxon>Colwellia</taxon>
    </lineage>
</organism>
<dbReference type="OrthoDB" id="1437448at2"/>
<sequence length="228" mass="24684">MSTEYKIYLVNESASTKNMWCFLTKPEGLTGPNVFANSSSSLSVTPNYAGTNLFTVPLQYSLQAGASNEAVGLDIRIDSTISVNADLKKKYQADYVTAPPKQGPNLTLDQTGSSPAKTMAFKTNGFNKVQNEDNQWFSSATFGIETGNGFMGVTWSPDPNDTKTITPKFEFYIATGSFESNKLADFNTISNDSAIIPLSMFKNLEATVTLTETGSWVVTAGRPELAMA</sequence>
<evidence type="ECO:0000313" key="1">
    <source>
        <dbReference type="EMBL" id="KGJ93766.1"/>
    </source>
</evidence>
<comment type="caution">
    <text evidence="1">The sequence shown here is derived from an EMBL/GenBank/DDBJ whole genome shotgun (WGS) entry which is preliminary data.</text>
</comment>
<dbReference type="PATRIC" id="fig|28229.3.peg.1945"/>
<evidence type="ECO:0000313" key="2">
    <source>
        <dbReference type="Proteomes" id="UP000029868"/>
    </source>
</evidence>
<accession>A0A099KTA8</accession>
<proteinExistence type="predicted"/>
<name>A0A099KTA8_COLPS</name>
<dbReference type="RefSeq" id="WP_033082009.1">
    <property type="nucleotide sequence ID" value="NZ_JQEC01000021.1"/>
</dbReference>
<gene>
    <name evidence="1" type="ORF">GAB14E_2321</name>
</gene>